<evidence type="ECO:0000313" key="4">
    <source>
        <dbReference type="Proteomes" id="UP001221142"/>
    </source>
</evidence>
<organism evidence="3 4">
    <name type="scientific">Roridomyces roridus</name>
    <dbReference type="NCBI Taxonomy" id="1738132"/>
    <lineage>
        <taxon>Eukaryota</taxon>
        <taxon>Fungi</taxon>
        <taxon>Dikarya</taxon>
        <taxon>Basidiomycota</taxon>
        <taxon>Agaricomycotina</taxon>
        <taxon>Agaricomycetes</taxon>
        <taxon>Agaricomycetidae</taxon>
        <taxon>Agaricales</taxon>
        <taxon>Marasmiineae</taxon>
        <taxon>Mycenaceae</taxon>
        <taxon>Roridomyces</taxon>
    </lineage>
</organism>
<dbReference type="GO" id="GO:0000307">
    <property type="term" value="C:cyclin-dependent protein kinase holoenzyme complex"/>
    <property type="evidence" value="ECO:0007669"/>
    <property type="project" value="TreeGrafter"/>
</dbReference>
<dbReference type="Pfam" id="PF00134">
    <property type="entry name" value="Cyclin_N"/>
    <property type="match status" value="1"/>
</dbReference>
<dbReference type="GO" id="GO:0016538">
    <property type="term" value="F:cyclin-dependent protein serine/threonine kinase regulator activity"/>
    <property type="evidence" value="ECO:0007669"/>
    <property type="project" value="TreeGrafter"/>
</dbReference>
<dbReference type="InterPro" id="IPR036915">
    <property type="entry name" value="Cyclin-like_sf"/>
</dbReference>
<feature type="region of interest" description="Disordered" evidence="1">
    <location>
        <begin position="224"/>
        <end position="250"/>
    </location>
</feature>
<proteinExistence type="predicted"/>
<name>A0AAD7BXV0_9AGAR</name>
<reference evidence="3" key="1">
    <citation type="submission" date="2023-03" db="EMBL/GenBank/DDBJ databases">
        <title>Massive genome expansion in bonnet fungi (Mycena s.s.) driven by repeated elements and novel gene families across ecological guilds.</title>
        <authorList>
            <consortium name="Lawrence Berkeley National Laboratory"/>
            <person name="Harder C.B."/>
            <person name="Miyauchi S."/>
            <person name="Viragh M."/>
            <person name="Kuo A."/>
            <person name="Thoen E."/>
            <person name="Andreopoulos B."/>
            <person name="Lu D."/>
            <person name="Skrede I."/>
            <person name="Drula E."/>
            <person name="Henrissat B."/>
            <person name="Morin E."/>
            <person name="Kohler A."/>
            <person name="Barry K."/>
            <person name="LaButti K."/>
            <person name="Morin E."/>
            <person name="Salamov A."/>
            <person name="Lipzen A."/>
            <person name="Mereny Z."/>
            <person name="Hegedus B."/>
            <person name="Baldrian P."/>
            <person name="Stursova M."/>
            <person name="Weitz H."/>
            <person name="Taylor A."/>
            <person name="Grigoriev I.V."/>
            <person name="Nagy L.G."/>
            <person name="Martin F."/>
            <person name="Kauserud H."/>
        </authorList>
    </citation>
    <scope>NUCLEOTIDE SEQUENCE</scope>
    <source>
        <strain evidence="3">9284</strain>
    </source>
</reference>
<dbReference type="InterPro" id="IPR006671">
    <property type="entry name" value="Cyclin_N"/>
</dbReference>
<evidence type="ECO:0000256" key="1">
    <source>
        <dbReference type="SAM" id="MobiDB-lite"/>
    </source>
</evidence>
<gene>
    <name evidence="3" type="ORF">FB45DRAFT_1148935</name>
</gene>
<dbReference type="EMBL" id="JARKIF010000008">
    <property type="protein sequence ID" value="KAJ7633273.1"/>
    <property type="molecule type" value="Genomic_DNA"/>
</dbReference>
<dbReference type="AlphaFoldDB" id="A0AAD7BXV0"/>
<feature type="compositionally biased region" description="Low complexity" evidence="1">
    <location>
        <begin position="224"/>
        <end position="241"/>
    </location>
</feature>
<dbReference type="GO" id="GO:0019901">
    <property type="term" value="F:protein kinase binding"/>
    <property type="evidence" value="ECO:0007669"/>
    <property type="project" value="InterPro"/>
</dbReference>
<feature type="domain" description="Cyclin N-terminal" evidence="2">
    <location>
        <begin position="73"/>
        <end position="178"/>
    </location>
</feature>
<evidence type="ECO:0000259" key="2">
    <source>
        <dbReference type="Pfam" id="PF00134"/>
    </source>
</evidence>
<dbReference type="InterPro" id="IPR013922">
    <property type="entry name" value="Cyclin_PHO80-like"/>
</dbReference>
<dbReference type="CDD" id="cd20557">
    <property type="entry name" value="CYCLIN_ScPCL1-like"/>
    <property type="match status" value="1"/>
</dbReference>
<keyword evidence="4" id="KW-1185">Reference proteome</keyword>
<dbReference type="PANTHER" id="PTHR15615:SF10">
    <property type="entry name" value="PHO85 CYCLIN-2-RELATED"/>
    <property type="match status" value="1"/>
</dbReference>
<protein>
    <recommendedName>
        <fullName evidence="2">Cyclin N-terminal domain-containing protein</fullName>
    </recommendedName>
</protein>
<accession>A0AAD7BXV0</accession>
<dbReference type="PANTHER" id="PTHR15615">
    <property type="match status" value="1"/>
</dbReference>
<dbReference type="SUPFAM" id="SSF47954">
    <property type="entry name" value="Cyclin-like"/>
    <property type="match status" value="1"/>
</dbReference>
<dbReference type="Gene3D" id="1.10.472.10">
    <property type="entry name" value="Cyclin-like"/>
    <property type="match status" value="1"/>
</dbReference>
<dbReference type="Proteomes" id="UP001221142">
    <property type="component" value="Unassembled WGS sequence"/>
</dbReference>
<sequence length="271" mass="29675">MLTSSSSTSWSTKATQTTLHPASLVDPATHSAALMELVELELSRTVIDYFVHYISDTVAYAMRYSGASSSRIHSSLNSPESRQKHTAFVRTVLARAEIATPTILVALSYLARSRPHLAIARETWAFERVFLGALILATKYTDDSTLKNVHWAICSGVFGKRDVGRIEREFLEVLDWELGVKEEELVVHYEGMMPGRAQEKGLSGALPLRIVAAGFEVRSCPVANTPELSPSTSSSSTESNSRTGVGESPRTPAQAMLIQYSVQSSSSFIFK</sequence>
<evidence type="ECO:0000313" key="3">
    <source>
        <dbReference type="EMBL" id="KAJ7633273.1"/>
    </source>
</evidence>
<dbReference type="GO" id="GO:0005634">
    <property type="term" value="C:nucleus"/>
    <property type="evidence" value="ECO:0007669"/>
    <property type="project" value="TreeGrafter"/>
</dbReference>
<comment type="caution">
    <text evidence="3">The sequence shown here is derived from an EMBL/GenBank/DDBJ whole genome shotgun (WGS) entry which is preliminary data.</text>
</comment>